<name>A0ABN1IPX2_9GAMM</name>
<evidence type="ECO:0000313" key="7">
    <source>
        <dbReference type="Proteomes" id="UP001501523"/>
    </source>
</evidence>
<dbReference type="InterPro" id="IPR013324">
    <property type="entry name" value="RNA_pol_sigma_r3/r4-like"/>
</dbReference>
<dbReference type="InterPro" id="IPR013325">
    <property type="entry name" value="RNA_pol_sigma_r2"/>
</dbReference>
<dbReference type="InterPro" id="IPR014284">
    <property type="entry name" value="RNA_pol_sigma-70_dom"/>
</dbReference>
<sequence length="181" mass="20041">MPALDPSVIGSRAAPPLGALFDAVYDRLKALASRQLALGPRGTLDTTALVHELYLRLYSSHELAFEHPAQFFAYAARAMRHVLADRARKHLRRKAGGEWIRTALTATAEDQLAVASAEQALALDEALTQLEQTDARAAHVVELRYFAGLSPEQIAELLGITRRTVDRDWRYARAFLHAALE</sequence>
<dbReference type="InterPro" id="IPR036388">
    <property type="entry name" value="WH-like_DNA-bd_sf"/>
</dbReference>
<feature type="domain" description="RNA polymerase sigma-70 ECF-like HTH" evidence="5">
    <location>
        <begin position="19"/>
        <end position="180"/>
    </location>
</feature>
<dbReference type="NCBIfam" id="TIGR02937">
    <property type="entry name" value="sigma70-ECF"/>
    <property type="match status" value="1"/>
</dbReference>
<dbReference type="EMBL" id="BAAAEU010000023">
    <property type="protein sequence ID" value="GAA0719000.1"/>
    <property type="molecule type" value="Genomic_DNA"/>
</dbReference>
<dbReference type="PANTHER" id="PTHR43133">
    <property type="entry name" value="RNA POLYMERASE ECF-TYPE SIGMA FACTO"/>
    <property type="match status" value="1"/>
</dbReference>
<keyword evidence="2" id="KW-0805">Transcription regulation</keyword>
<evidence type="ECO:0000256" key="2">
    <source>
        <dbReference type="ARBA" id="ARBA00023015"/>
    </source>
</evidence>
<proteinExistence type="inferred from homology"/>
<evidence type="ECO:0000256" key="3">
    <source>
        <dbReference type="ARBA" id="ARBA00023082"/>
    </source>
</evidence>
<dbReference type="RefSeq" id="WP_343792039.1">
    <property type="nucleotide sequence ID" value="NZ_BAAAEU010000023.1"/>
</dbReference>
<organism evidence="6 7">
    <name type="scientific">Dokdonella soli</name>
    <dbReference type="NCBI Taxonomy" id="529810"/>
    <lineage>
        <taxon>Bacteria</taxon>
        <taxon>Pseudomonadati</taxon>
        <taxon>Pseudomonadota</taxon>
        <taxon>Gammaproteobacteria</taxon>
        <taxon>Lysobacterales</taxon>
        <taxon>Rhodanobacteraceae</taxon>
        <taxon>Dokdonella</taxon>
    </lineage>
</organism>
<dbReference type="InterPro" id="IPR039425">
    <property type="entry name" value="RNA_pol_sigma-70-like"/>
</dbReference>
<dbReference type="NCBIfam" id="TIGR02999">
    <property type="entry name" value="Sig-70_X6"/>
    <property type="match status" value="1"/>
</dbReference>
<keyword evidence="4" id="KW-0804">Transcription</keyword>
<reference evidence="6 7" key="1">
    <citation type="journal article" date="2019" name="Int. J. Syst. Evol. Microbiol.">
        <title>The Global Catalogue of Microorganisms (GCM) 10K type strain sequencing project: providing services to taxonomists for standard genome sequencing and annotation.</title>
        <authorList>
            <consortium name="The Broad Institute Genomics Platform"/>
            <consortium name="The Broad Institute Genome Sequencing Center for Infectious Disease"/>
            <person name="Wu L."/>
            <person name="Ma J."/>
        </authorList>
    </citation>
    <scope>NUCLEOTIDE SEQUENCE [LARGE SCALE GENOMIC DNA]</scope>
    <source>
        <strain evidence="6 7">JCM 15421</strain>
    </source>
</reference>
<dbReference type="PANTHER" id="PTHR43133:SF39">
    <property type="entry name" value="SIMILAR TO RNA POLYMERASE SIGMA-E FACTOR"/>
    <property type="match status" value="1"/>
</dbReference>
<keyword evidence="3" id="KW-0731">Sigma factor</keyword>
<evidence type="ECO:0000313" key="6">
    <source>
        <dbReference type="EMBL" id="GAA0719000.1"/>
    </source>
</evidence>
<evidence type="ECO:0000259" key="5">
    <source>
        <dbReference type="Pfam" id="PF07638"/>
    </source>
</evidence>
<comment type="similarity">
    <text evidence="1">Belongs to the sigma-70 factor family. ECF subfamily.</text>
</comment>
<comment type="caution">
    <text evidence="6">The sequence shown here is derived from an EMBL/GenBank/DDBJ whole genome shotgun (WGS) entry which is preliminary data.</text>
</comment>
<dbReference type="InterPro" id="IPR011517">
    <property type="entry name" value="RNA_pol_sigma70_ECF-like"/>
</dbReference>
<dbReference type="Proteomes" id="UP001501523">
    <property type="component" value="Unassembled WGS sequence"/>
</dbReference>
<keyword evidence="7" id="KW-1185">Reference proteome</keyword>
<accession>A0ABN1IPX2</accession>
<evidence type="ECO:0000256" key="4">
    <source>
        <dbReference type="ARBA" id="ARBA00023163"/>
    </source>
</evidence>
<dbReference type="InterPro" id="IPR053812">
    <property type="entry name" value="HTH_Sigma70_ECF-like"/>
</dbReference>
<dbReference type="Pfam" id="PF07638">
    <property type="entry name" value="Sigma70_ECF"/>
    <property type="match status" value="1"/>
</dbReference>
<gene>
    <name evidence="6" type="ORF">GCM10009105_27170</name>
</gene>
<dbReference type="SUPFAM" id="SSF88659">
    <property type="entry name" value="Sigma3 and sigma4 domains of RNA polymerase sigma factors"/>
    <property type="match status" value="1"/>
</dbReference>
<dbReference type="SUPFAM" id="SSF88946">
    <property type="entry name" value="Sigma2 domain of RNA polymerase sigma factors"/>
    <property type="match status" value="1"/>
</dbReference>
<protein>
    <submittedName>
        <fullName evidence="6">ECF-type sigma factor</fullName>
    </submittedName>
</protein>
<dbReference type="Gene3D" id="1.10.10.10">
    <property type="entry name" value="Winged helix-like DNA-binding domain superfamily/Winged helix DNA-binding domain"/>
    <property type="match status" value="1"/>
</dbReference>
<evidence type="ECO:0000256" key="1">
    <source>
        <dbReference type="ARBA" id="ARBA00010641"/>
    </source>
</evidence>